<dbReference type="PATRIC" id="fig|1172194.4.peg.2503"/>
<protein>
    <recommendedName>
        <fullName evidence="12">ABC3 transporter permease protein domain-containing protein</fullName>
    </recommendedName>
</protein>
<evidence type="ECO:0000313" key="11">
    <source>
        <dbReference type="Proteomes" id="UP000003704"/>
    </source>
</evidence>
<evidence type="ECO:0000256" key="6">
    <source>
        <dbReference type="SAM" id="MobiDB-lite"/>
    </source>
</evidence>
<feature type="domain" description="ABC3 transporter permease C-terminal" evidence="8">
    <location>
        <begin position="283"/>
        <end position="400"/>
    </location>
</feature>
<proteinExistence type="predicted"/>
<dbReference type="PANTHER" id="PTHR43738:SF2">
    <property type="entry name" value="ABC TRANSPORTER PERMEASE"/>
    <property type="match status" value="1"/>
</dbReference>
<evidence type="ECO:0008006" key="12">
    <source>
        <dbReference type="Google" id="ProtNLM"/>
    </source>
</evidence>
<comment type="subcellular location">
    <subcellularLocation>
        <location evidence="1">Cell membrane</location>
        <topology evidence="1">Multi-pass membrane protein</topology>
    </subcellularLocation>
</comment>
<name>I8T5N0_9GAMM</name>
<sequence>MTWLRLAFANLRAAPLTSFINVLLFALGTASIVLLLLIGDQFARSVSRDARGIDLVLGAKGSPVQLILSSVYHADVPTGNIPKAEADRWAADPRVARAVPLSLGDSYRGFRIVGSTSDYIALYRGHLATGREWKAPMEAIVGAAVAREARLAEGARFAGAHGLVAGGHAHKAHPYQVVGVLAPTGTVLDRLILTSLDSVWALHADHHDDEDQDHDADEAHDHAEPASGKREITAMLLSYASPLAAATLPRQINAGSNLQAAAPAFEFTRLLQLVGIGLDGLRAFAAVLILTAGFSVFTALYGALKARRLDLAMLRCLGATRSELLVSLLLEGLMLALLGALLGFALGHGAMELLGHWLASTRGVAATGWIWVADEGGLLLGLLAVGLLAAALPAWQAYRADVARTLAQG</sequence>
<dbReference type="STRING" id="1172194.WQQ_25900"/>
<dbReference type="OrthoDB" id="9784014at2"/>
<comment type="caution">
    <text evidence="10">The sequence shown here is derived from an EMBL/GenBank/DDBJ whole genome shotgun (WGS) entry which is preliminary data.</text>
</comment>
<dbReference type="InterPro" id="IPR051125">
    <property type="entry name" value="ABC-4/HrtB_transporter"/>
</dbReference>
<feature type="transmembrane region" description="Helical" evidence="7">
    <location>
        <begin position="20"/>
        <end position="38"/>
    </location>
</feature>
<dbReference type="Proteomes" id="UP000003704">
    <property type="component" value="Unassembled WGS sequence"/>
</dbReference>
<keyword evidence="5 7" id="KW-0472">Membrane</keyword>
<feature type="transmembrane region" description="Helical" evidence="7">
    <location>
        <begin position="378"/>
        <end position="398"/>
    </location>
</feature>
<keyword evidence="4 7" id="KW-1133">Transmembrane helix</keyword>
<evidence type="ECO:0000256" key="7">
    <source>
        <dbReference type="SAM" id="Phobius"/>
    </source>
</evidence>
<accession>I8T5N0</accession>
<evidence type="ECO:0000256" key="4">
    <source>
        <dbReference type="ARBA" id="ARBA00022989"/>
    </source>
</evidence>
<evidence type="ECO:0000256" key="5">
    <source>
        <dbReference type="ARBA" id="ARBA00023136"/>
    </source>
</evidence>
<evidence type="ECO:0000256" key="1">
    <source>
        <dbReference type="ARBA" id="ARBA00004651"/>
    </source>
</evidence>
<feature type="region of interest" description="Disordered" evidence="6">
    <location>
        <begin position="207"/>
        <end position="226"/>
    </location>
</feature>
<dbReference type="Pfam" id="PF12704">
    <property type="entry name" value="MacB_PCD"/>
    <property type="match status" value="1"/>
</dbReference>
<dbReference type="PANTHER" id="PTHR43738">
    <property type="entry name" value="ABC TRANSPORTER, MEMBRANE PROTEIN"/>
    <property type="match status" value="1"/>
</dbReference>
<organism evidence="10 11">
    <name type="scientific">Hydrocarboniphaga effusa AP103</name>
    <dbReference type="NCBI Taxonomy" id="1172194"/>
    <lineage>
        <taxon>Bacteria</taxon>
        <taxon>Pseudomonadati</taxon>
        <taxon>Pseudomonadota</taxon>
        <taxon>Gammaproteobacteria</taxon>
        <taxon>Nevskiales</taxon>
        <taxon>Nevskiaceae</taxon>
        <taxon>Hydrocarboniphaga</taxon>
    </lineage>
</organism>
<dbReference type="RefSeq" id="WP_007185533.1">
    <property type="nucleotide sequence ID" value="NZ_AKGD01000002.1"/>
</dbReference>
<evidence type="ECO:0000259" key="8">
    <source>
        <dbReference type="Pfam" id="PF02687"/>
    </source>
</evidence>
<evidence type="ECO:0000313" key="10">
    <source>
        <dbReference type="EMBL" id="EIT69008.1"/>
    </source>
</evidence>
<evidence type="ECO:0000256" key="2">
    <source>
        <dbReference type="ARBA" id="ARBA00022475"/>
    </source>
</evidence>
<dbReference type="InterPro" id="IPR025857">
    <property type="entry name" value="MacB_PCD"/>
</dbReference>
<dbReference type="EMBL" id="AKGD01000002">
    <property type="protein sequence ID" value="EIT69008.1"/>
    <property type="molecule type" value="Genomic_DNA"/>
</dbReference>
<gene>
    <name evidence="10" type="ORF">WQQ_25900</name>
</gene>
<dbReference type="InterPro" id="IPR003838">
    <property type="entry name" value="ABC3_permease_C"/>
</dbReference>
<dbReference type="GO" id="GO:0005886">
    <property type="term" value="C:plasma membrane"/>
    <property type="evidence" value="ECO:0007669"/>
    <property type="project" value="UniProtKB-SubCell"/>
</dbReference>
<feature type="transmembrane region" description="Helical" evidence="7">
    <location>
        <begin position="283"/>
        <end position="304"/>
    </location>
</feature>
<keyword evidence="2" id="KW-1003">Cell membrane</keyword>
<feature type="domain" description="MacB-like periplasmic core" evidence="9">
    <location>
        <begin position="18"/>
        <end position="200"/>
    </location>
</feature>
<dbReference type="AlphaFoldDB" id="I8T5N0"/>
<keyword evidence="11" id="KW-1185">Reference proteome</keyword>
<evidence type="ECO:0000259" key="9">
    <source>
        <dbReference type="Pfam" id="PF12704"/>
    </source>
</evidence>
<feature type="compositionally biased region" description="Basic and acidic residues" evidence="6">
    <location>
        <begin position="217"/>
        <end position="226"/>
    </location>
</feature>
<dbReference type="Pfam" id="PF02687">
    <property type="entry name" value="FtsX"/>
    <property type="match status" value="1"/>
</dbReference>
<feature type="transmembrane region" description="Helical" evidence="7">
    <location>
        <begin position="324"/>
        <end position="346"/>
    </location>
</feature>
<keyword evidence="3 7" id="KW-0812">Transmembrane</keyword>
<evidence type="ECO:0000256" key="3">
    <source>
        <dbReference type="ARBA" id="ARBA00022692"/>
    </source>
</evidence>
<reference evidence="10 11" key="1">
    <citation type="journal article" date="2012" name="J. Bacteriol.">
        <title>Genome Sequence of n-Alkane-Degrading Hydrocarboniphaga effusa Strain AP103T (ATCC BAA-332T).</title>
        <authorList>
            <person name="Chang H.K."/>
            <person name="Zylstra G.J."/>
            <person name="Chae J.C."/>
        </authorList>
    </citation>
    <scope>NUCLEOTIDE SEQUENCE [LARGE SCALE GENOMIC DNA]</scope>
    <source>
        <strain evidence="10 11">AP103</strain>
    </source>
</reference>